<reference evidence="1 2" key="1">
    <citation type="journal article" date="2018" name="Sci. Rep.">
        <title>Genomic signatures of local adaptation to the degree of environmental predictability in rotifers.</title>
        <authorList>
            <person name="Franch-Gras L."/>
            <person name="Hahn C."/>
            <person name="Garcia-Roger E.M."/>
            <person name="Carmona M.J."/>
            <person name="Serra M."/>
            <person name="Gomez A."/>
        </authorList>
    </citation>
    <scope>NUCLEOTIDE SEQUENCE [LARGE SCALE GENOMIC DNA]</scope>
    <source>
        <strain evidence="1">HYR1</strain>
    </source>
</reference>
<evidence type="ECO:0000313" key="2">
    <source>
        <dbReference type="Proteomes" id="UP000276133"/>
    </source>
</evidence>
<keyword evidence="2" id="KW-1185">Reference proteome</keyword>
<dbReference type="AlphaFoldDB" id="A0A3M7P470"/>
<dbReference type="Proteomes" id="UP000276133">
    <property type="component" value="Unassembled WGS sequence"/>
</dbReference>
<accession>A0A3M7P470</accession>
<dbReference type="EMBL" id="REGN01013492">
    <property type="protein sequence ID" value="RMZ93872.1"/>
    <property type="molecule type" value="Genomic_DNA"/>
</dbReference>
<protein>
    <submittedName>
        <fullName evidence="1">Uncharacterized protein</fullName>
    </submittedName>
</protein>
<organism evidence="1 2">
    <name type="scientific">Brachionus plicatilis</name>
    <name type="common">Marine rotifer</name>
    <name type="synonym">Brachionus muelleri</name>
    <dbReference type="NCBI Taxonomy" id="10195"/>
    <lineage>
        <taxon>Eukaryota</taxon>
        <taxon>Metazoa</taxon>
        <taxon>Spiralia</taxon>
        <taxon>Gnathifera</taxon>
        <taxon>Rotifera</taxon>
        <taxon>Eurotatoria</taxon>
        <taxon>Monogononta</taxon>
        <taxon>Pseudotrocha</taxon>
        <taxon>Ploima</taxon>
        <taxon>Brachionidae</taxon>
        <taxon>Brachionus</taxon>
    </lineage>
</organism>
<proteinExistence type="predicted"/>
<sequence length="76" mass="8864">MDSDEYQEINSISKKNIVERLVRVESNFLFKIIQKLTKLKSNSRFNLKWTLVPAIKIHKILSFVCVDVVNQLKLAS</sequence>
<evidence type="ECO:0000313" key="1">
    <source>
        <dbReference type="EMBL" id="RMZ93872.1"/>
    </source>
</evidence>
<comment type="caution">
    <text evidence="1">The sequence shown here is derived from an EMBL/GenBank/DDBJ whole genome shotgun (WGS) entry which is preliminary data.</text>
</comment>
<name>A0A3M7P470_BRAPC</name>
<gene>
    <name evidence="1" type="ORF">BpHYR1_051997</name>
</gene>